<proteinExistence type="predicted"/>
<dbReference type="Proteomes" id="UP001595645">
    <property type="component" value="Unassembled WGS sequence"/>
</dbReference>
<keyword evidence="1" id="KW-0472">Membrane</keyword>
<feature type="transmembrane region" description="Helical" evidence="1">
    <location>
        <begin position="20"/>
        <end position="41"/>
    </location>
</feature>
<evidence type="ECO:0000313" key="2">
    <source>
        <dbReference type="EMBL" id="MFC3453347.1"/>
    </source>
</evidence>
<gene>
    <name evidence="2" type="ORF">ACFOSH_28255</name>
</gene>
<feature type="transmembrane region" description="Helical" evidence="1">
    <location>
        <begin position="78"/>
        <end position="98"/>
    </location>
</feature>
<sequence>MTTPSAPDSELAFARARRKYLIAMSLGPIMLVALCAVSFVGPRSRGSILPVLGLLAFALILLLFGYVRRNSPVRWNRVAAISGVVAGVYGAVAVLTWRDAENRLLIAIAVVVVLSLVPWLAVRSASASVLAAPKDALVGATAELSFALRDEADGWFLIRQDEVAVRIRREVRRALDDDHDASVPFPGIAEIEVIDLPGGEEVEIGLAYTVTPGAGPALRIRVDDREIDLQEEWIVPIDEAWQAAEALRARMARSPSK</sequence>
<keyword evidence="1" id="KW-0812">Transmembrane</keyword>
<feature type="transmembrane region" description="Helical" evidence="1">
    <location>
        <begin position="104"/>
        <end position="122"/>
    </location>
</feature>
<keyword evidence="1" id="KW-1133">Transmembrane helix</keyword>
<name>A0ABV7P5Z0_9PSEU</name>
<dbReference type="RefSeq" id="WP_378242102.1">
    <property type="nucleotide sequence ID" value="NZ_JBHRWK010000047.1"/>
</dbReference>
<protein>
    <submittedName>
        <fullName evidence="2">Uncharacterized protein</fullName>
    </submittedName>
</protein>
<feature type="transmembrane region" description="Helical" evidence="1">
    <location>
        <begin position="47"/>
        <end position="66"/>
    </location>
</feature>
<evidence type="ECO:0000313" key="3">
    <source>
        <dbReference type="Proteomes" id="UP001595645"/>
    </source>
</evidence>
<evidence type="ECO:0000256" key="1">
    <source>
        <dbReference type="SAM" id="Phobius"/>
    </source>
</evidence>
<organism evidence="2 3">
    <name type="scientific">Amycolatopsis speibonae</name>
    <dbReference type="NCBI Taxonomy" id="1450224"/>
    <lineage>
        <taxon>Bacteria</taxon>
        <taxon>Bacillati</taxon>
        <taxon>Actinomycetota</taxon>
        <taxon>Actinomycetes</taxon>
        <taxon>Pseudonocardiales</taxon>
        <taxon>Pseudonocardiaceae</taxon>
        <taxon>Amycolatopsis</taxon>
    </lineage>
</organism>
<accession>A0ABV7P5Z0</accession>
<reference evidence="3" key="1">
    <citation type="journal article" date="2019" name="Int. J. Syst. Evol. Microbiol.">
        <title>The Global Catalogue of Microorganisms (GCM) 10K type strain sequencing project: providing services to taxonomists for standard genome sequencing and annotation.</title>
        <authorList>
            <consortium name="The Broad Institute Genomics Platform"/>
            <consortium name="The Broad Institute Genome Sequencing Center for Infectious Disease"/>
            <person name="Wu L."/>
            <person name="Ma J."/>
        </authorList>
    </citation>
    <scope>NUCLEOTIDE SEQUENCE [LARGE SCALE GENOMIC DNA]</scope>
    <source>
        <strain evidence="3">CGMCC 4.7676</strain>
    </source>
</reference>
<keyword evidence="3" id="KW-1185">Reference proteome</keyword>
<dbReference type="EMBL" id="JBHRWK010000047">
    <property type="protein sequence ID" value="MFC3453347.1"/>
    <property type="molecule type" value="Genomic_DNA"/>
</dbReference>
<comment type="caution">
    <text evidence="2">The sequence shown here is derived from an EMBL/GenBank/DDBJ whole genome shotgun (WGS) entry which is preliminary data.</text>
</comment>